<gene>
    <name evidence="1" type="ORF">SMAX5B_001625</name>
</gene>
<keyword evidence="2" id="KW-1185">Reference proteome</keyword>
<sequence length="132" mass="13708">MVTMEEAIYNPLGSTHNLMPHLKAREITLYSTLPTHGSRPDVVRTSIPKPRTSIERGSALNSLVTASAIFKPTANQQPAVGSAVRPAVPAASKLPVKGLPTSLGSLSVGSHENNGATGKGVIFGVVSLTLLT</sequence>
<dbReference type="EMBL" id="CP026250">
    <property type="protein sequence ID" value="AWP06225.1"/>
    <property type="molecule type" value="Genomic_DNA"/>
</dbReference>
<name>A0A2U9BPX7_SCOMX</name>
<dbReference type="Proteomes" id="UP000246464">
    <property type="component" value="Chromosome 8"/>
</dbReference>
<reference evidence="1 2" key="1">
    <citation type="submission" date="2017-12" db="EMBL/GenBank/DDBJ databases">
        <title>Integrating genomic resources of turbot (Scophthalmus maximus) in depth evaluation of genetic and physical mapping variation across individuals.</title>
        <authorList>
            <person name="Martinez P."/>
        </authorList>
    </citation>
    <scope>NUCLEOTIDE SEQUENCE [LARGE SCALE GENOMIC DNA]</scope>
</reference>
<protein>
    <submittedName>
        <fullName evidence="1">Putative microtubule-associated tumor suppressor candidate 2-like</fullName>
    </submittedName>
</protein>
<dbReference type="AlphaFoldDB" id="A0A2U9BPX7"/>
<evidence type="ECO:0000313" key="1">
    <source>
        <dbReference type="EMBL" id="AWP06225.1"/>
    </source>
</evidence>
<organism evidence="1 2">
    <name type="scientific">Scophthalmus maximus</name>
    <name type="common">Turbot</name>
    <name type="synonym">Psetta maxima</name>
    <dbReference type="NCBI Taxonomy" id="52904"/>
    <lineage>
        <taxon>Eukaryota</taxon>
        <taxon>Metazoa</taxon>
        <taxon>Chordata</taxon>
        <taxon>Craniata</taxon>
        <taxon>Vertebrata</taxon>
        <taxon>Euteleostomi</taxon>
        <taxon>Actinopterygii</taxon>
        <taxon>Neopterygii</taxon>
        <taxon>Teleostei</taxon>
        <taxon>Neoteleostei</taxon>
        <taxon>Acanthomorphata</taxon>
        <taxon>Carangaria</taxon>
        <taxon>Pleuronectiformes</taxon>
        <taxon>Pleuronectoidei</taxon>
        <taxon>Scophthalmidae</taxon>
        <taxon>Scophthalmus</taxon>
    </lineage>
</organism>
<accession>A0A2U9BPX7</accession>
<evidence type="ECO:0000313" key="2">
    <source>
        <dbReference type="Proteomes" id="UP000246464"/>
    </source>
</evidence>
<proteinExistence type="predicted"/>